<keyword evidence="1" id="KW-1133">Transmembrane helix</keyword>
<comment type="caution">
    <text evidence="2">The sequence shown here is derived from an EMBL/GenBank/DDBJ whole genome shotgun (WGS) entry which is preliminary data.</text>
</comment>
<keyword evidence="1" id="KW-0472">Membrane</keyword>
<feature type="transmembrane region" description="Helical" evidence="1">
    <location>
        <begin position="46"/>
        <end position="67"/>
    </location>
</feature>
<sequence>MSTILGLFKKLFLGVNTQYLVKSYLISIAVTGFFLYMNFEDQHSSSALLTVYFLLAGFLFPFAAVLWDDLINTLMGGYAIILALPLMVIWKLIKIMLLYLFSPLIAPIGMIYIYFANGYHKE</sequence>
<evidence type="ECO:0000313" key="3">
    <source>
        <dbReference type="Proteomes" id="UP001597120"/>
    </source>
</evidence>
<keyword evidence="1" id="KW-0812">Transmembrane</keyword>
<evidence type="ECO:0000256" key="1">
    <source>
        <dbReference type="SAM" id="Phobius"/>
    </source>
</evidence>
<dbReference type="RefSeq" id="WP_379291446.1">
    <property type="nucleotide sequence ID" value="NZ_JBHTIU010000102.1"/>
</dbReference>
<dbReference type="EMBL" id="JBHTIU010000102">
    <property type="protein sequence ID" value="MFD0872171.1"/>
    <property type="molecule type" value="Genomic_DNA"/>
</dbReference>
<feature type="transmembrane region" description="Helical" evidence="1">
    <location>
        <begin position="73"/>
        <end position="90"/>
    </location>
</feature>
<proteinExistence type="predicted"/>
<evidence type="ECO:0000313" key="2">
    <source>
        <dbReference type="EMBL" id="MFD0872171.1"/>
    </source>
</evidence>
<gene>
    <name evidence="2" type="ORF">ACFQ03_23920</name>
</gene>
<feature type="transmembrane region" description="Helical" evidence="1">
    <location>
        <begin position="97"/>
        <end position="115"/>
    </location>
</feature>
<organism evidence="2 3">
    <name type="scientific">Paenibacillus residui</name>
    <dbReference type="NCBI Taxonomy" id="629724"/>
    <lineage>
        <taxon>Bacteria</taxon>
        <taxon>Bacillati</taxon>
        <taxon>Bacillota</taxon>
        <taxon>Bacilli</taxon>
        <taxon>Bacillales</taxon>
        <taxon>Paenibacillaceae</taxon>
        <taxon>Paenibacillus</taxon>
    </lineage>
</organism>
<protein>
    <submittedName>
        <fullName evidence="2">Uncharacterized protein</fullName>
    </submittedName>
</protein>
<keyword evidence="3" id="KW-1185">Reference proteome</keyword>
<dbReference type="Proteomes" id="UP001597120">
    <property type="component" value="Unassembled WGS sequence"/>
</dbReference>
<feature type="transmembrane region" description="Helical" evidence="1">
    <location>
        <begin position="20"/>
        <end position="39"/>
    </location>
</feature>
<accession>A0ABW3DH35</accession>
<name>A0ABW3DH35_9BACL</name>
<reference evidence="3" key="1">
    <citation type="journal article" date="2019" name="Int. J. Syst. Evol. Microbiol.">
        <title>The Global Catalogue of Microorganisms (GCM) 10K type strain sequencing project: providing services to taxonomists for standard genome sequencing and annotation.</title>
        <authorList>
            <consortium name="The Broad Institute Genomics Platform"/>
            <consortium name="The Broad Institute Genome Sequencing Center for Infectious Disease"/>
            <person name="Wu L."/>
            <person name="Ma J."/>
        </authorList>
    </citation>
    <scope>NUCLEOTIDE SEQUENCE [LARGE SCALE GENOMIC DNA]</scope>
    <source>
        <strain evidence="3">CCUG 57263</strain>
    </source>
</reference>